<dbReference type="GO" id="GO:0030159">
    <property type="term" value="F:signaling receptor complex adaptor activity"/>
    <property type="evidence" value="ECO:0007669"/>
    <property type="project" value="TreeGrafter"/>
</dbReference>
<feature type="compositionally biased region" description="Acidic residues" evidence="6">
    <location>
        <begin position="293"/>
        <end position="303"/>
    </location>
</feature>
<keyword evidence="9" id="KW-1185">Reference proteome</keyword>
<feature type="domain" description="RH2" evidence="8">
    <location>
        <begin position="420"/>
        <end position="488"/>
    </location>
</feature>
<dbReference type="Pfam" id="PF19056">
    <property type="entry name" value="WD40_2"/>
    <property type="match status" value="1"/>
</dbReference>
<dbReference type="WBParaSite" id="Pan_g7946.t2">
    <property type="protein sequence ID" value="Pan_g7946.t2"/>
    <property type="gene ID" value="Pan_g7946"/>
</dbReference>
<dbReference type="GO" id="GO:0005078">
    <property type="term" value="F:MAP-kinase scaffold activity"/>
    <property type="evidence" value="ECO:0007669"/>
    <property type="project" value="InterPro"/>
</dbReference>
<dbReference type="Pfam" id="PF16471">
    <property type="entry name" value="JIP_LZII"/>
    <property type="match status" value="1"/>
</dbReference>
<name>A0A7E4W943_PANRE</name>
<comment type="similarity">
    <text evidence="2">Belongs to the JIP scaffold family.</text>
</comment>
<feature type="region of interest" description="Disordered" evidence="6">
    <location>
        <begin position="263"/>
        <end position="303"/>
    </location>
</feature>
<feature type="region of interest" description="Disordered" evidence="6">
    <location>
        <begin position="484"/>
        <end position="509"/>
    </location>
</feature>
<protein>
    <submittedName>
        <fullName evidence="10">JNK-interacting protein</fullName>
    </submittedName>
</protein>
<dbReference type="GO" id="GO:0019894">
    <property type="term" value="F:kinesin binding"/>
    <property type="evidence" value="ECO:0007669"/>
    <property type="project" value="TreeGrafter"/>
</dbReference>
<dbReference type="Gene3D" id="1.20.5.1000">
    <property type="entry name" value="arf6 gtpase in complex with a specific effector, jip4"/>
    <property type="match status" value="1"/>
</dbReference>
<evidence type="ECO:0000256" key="4">
    <source>
        <dbReference type="ARBA" id="ARBA00023054"/>
    </source>
</evidence>
<dbReference type="InterPro" id="IPR034743">
    <property type="entry name" value="RH1"/>
</dbReference>
<dbReference type="PANTHER" id="PTHR13886:SF4">
    <property type="entry name" value="JNK-INTERACTING PROTEIN 3"/>
    <property type="match status" value="1"/>
</dbReference>
<reference evidence="10" key="2">
    <citation type="submission" date="2020-10" db="UniProtKB">
        <authorList>
            <consortium name="WormBaseParasite"/>
        </authorList>
    </citation>
    <scope>IDENTIFICATION</scope>
</reference>
<keyword evidence="4 5" id="KW-0175">Coiled coil</keyword>
<feature type="compositionally biased region" description="Basic and acidic residues" evidence="6">
    <location>
        <begin position="814"/>
        <end position="827"/>
    </location>
</feature>
<evidence type="ECO:0000313" key="9">
    <source>
        <dbReference type="Proteomes" id="UP000492821"/>
    </source>
</evidence>
<feature type="coiled-coil region" evidence="5">
    <location>
        <begin position="334"/>
        <end position="455"/>
    </location>
</feature>
<dbReference type="PROSITE" id="PS51777">
    <property type="entry name" value="RH2"/>
    <property type="match status" value="1"/>
</dbReference>
<dbReference type="Pfam" id="PF09744">
    <property type="entry name" value="RH1"/>
    <property type="match status" value="1"/>
</dbReference>
<evidence type="ECO:0000259" key="8">
    <source>
        <dbReference type="PROSITE" id="PS51777"/>
    </source>
</evidence>
<dbReference type="AlphaFoldDB" id="A0A7E4W943"/>
<reference evidence="9" key="1">
    <citation type="journal article" date="2013" name="Genetics">
        <title>The draft genome and transcriptome of Panagrellus redivivus are shaped by the harsh demands of a free-living lifestyle.</title>
        <authorList>
            <person name="Srinivasan J."/>
            <person name="Dillman A.R."/>
            <person name="Macchietto M.G."/>
            <person name="Heikkinen L."/>
            <person name="Lakso M."/>
            <person name="Fracchia K.M."/>
            <person name="Antoshechkin I."/>
            <person name="Mortazavi A."/>
            <person name="Wong G."/>
            <person name="Sternberg P.W."/>
        </authorList>
    </citation>
    <scope>NUCLEOTIDE SEQUENCE [LARGE SCALE GENOMIC DNA]</scope>
    <source>
        <strain evidence="9">MT8872</strain>
    </source>
</reference>
<sequence>MEASGMQSSVSSNSSEVVYGTHSASSIEENRVMSDKVQALASSIYKQFETMILKHGDDSVKDLMPLVVHVLESLDLAYLEKEEQAVEMEMIRDDNEQLVTQYEREKQQRKAQDQKCLELEESTQEQSRELESKIQSLESIVRMLELKAKNSNDHAQRLEERESAQKEEFEKLHHRYNELLRTHIEHVERTKYLMGPDKFDMMQSLPMPAKNKFAGMATSVDTNIRGISDIISAVHMSQSTHADVNLANHISNERDWQEEFGQSDLITSPRDDFNDQASREDAKSIKDEADNQNVDEGDREPEDSLAADLTGNLVDPAEFASAVNDTFIGMGREVENLIKENNELLETKNALNIVKNDLIARLDELSSESEILREDVRSLEMVKMKMSNRIQELEADLKDAKEKARDEEVDTEDDVPMAQRKRFTRVEMARVLMERNQYKEKLMELEDAVKFTEMQRAKRMNTASQNQPRSKIWDFFSELIGGSPATTPGHAPVRRTNKRATDANLRRKAHARNYDLDLESVQEKRMAERRQQYRAVSQHMKKEDDTRTQAYGWSIPVTVDTASSSANIPVPICCRPLLDRQPSLKIWCAAGVALHGGKTKDGGYIVGDSVFYADVSNLSPDEASPPDTNRVDLLDFEIRQQQREKYEQEFSIWECSSLIWVCSSNERRSFVTILDANNPNNVIECFNVGEAHLLSVSSVAGVRESDYPAEDDNSKEYNREGGYVKDLPADVGEHETFGAVTWVELRRSDVNDIPTYCSVDEKTSPRRERNFSVSEANPEGEQKDEIATDIPKPAPKEPEVSPSDLVSPRTTLPLEKRVTFADEEPAGNKEERALRSWVHLQPHIRDGLSKYEGVGEITTALPTMWMGLENDYIYIHSGVSEWRKCLRRIKMPDAVLHILHYKGRVFAALANGTIAVFVRDANGCWDDTGYHLIKFGKATSAVCHLIVVAGRIWAAYRNCVVVVDPKELKVESAFVAHPRRDSQIRNMVWVGDGVWLSIRLDSTIRLYHAHTYQHLQDVDIEPYITQMLGSNKLDFLHLRITSLLVLNRRLWIGTGTGVIVSVPLSEENNTKVEVSKVDIKKPSGEEVRGPGGLIRVYGNPNSDRVSPGSFIPYCNMTHAQLSFHGHKDAVRFFLPVPADSNPAILAESQTRKILMVSGGDGYIDFRLGEEDEPPNASATKDQVRVHDMSHLIAWELEVPNLSKRL</sequence>
<evidence type="ECO:0000256" key="1">
    <source>
        <dbReference type="ARBA" id="ARBA00004496"/>
    </source>
</evidence>
<proteinExistence type="inferred from homology"/>
<evidence type="ECO:0000259" key="7">
    <source>
        <dbReference type="PROSITE" id="PS51776"/>
    </source>
</evidence>
<dbReference type="SUPFAM" id="SSF50998">
    <property type="entry name" value="Quinoprotein alcohol dehydrogenase-like"/>
    <property type="match status" value="1"/>
</dbReference>
<feature type="compositionally biased region" description="Basic and acidic residues" evidence="6">
    <location>
        <begin position="269"/>
        <end position="289"/>
    </location>
</feature>
<comment type="subcellular location">
    <subcellularLocation>
        <location evidence="1">Cytoplasm</location>
    </subcellularLocation>
</comment>
<accession>A0A7E4W943</accession>
<dbReference type="GO" id="GO:0005737">
    <property type="term" value="C:cytoplasm"/>
    <property type="evidence" value="ECO:0007669"/>
    <property type="project" value="UniProtKB-SubCell"/>
</dbReference>
<feature type="domain" description="RH1" evidence="7">
    <location>
        <begin position="20"/>
        <end position="108"/>
    </location>
</feature>
<evidence type="ECO:0000256" key="2">
    <source>
        <dbReference type="ARBA" id="ARBA00009866"/>
    </source>
</evidence>
<dbReference type="PROSITE" id="PS51776">
    <property type="entry name" value="RH1"/>
    <property type="match status" value="1"/>
</dbReference>
<dbReference type="GO" id="GO:0008432">
    <property type="term" value="F:JUN kinase binding"/>
    <property type="evidence" value="ECO:0007669"/>
    <property type="project" value="TreeGrafter"/>
</dbReference>
<dbReference type="Proteomes" id="UP000492821">
    <property type="component" value="Unassembled WGS sequence"/>
</dbReference>
<dbReference type="InterPro" id="IPR032486">
    <property type="entry name" value="JIP_LZII"/>
</dbReference>
<dbReference type="InterPro" id="IPR039911">
    <property type="entry name" value="JIP3/JIP4"/>
</dbReference>
<dbReference type="InterPro" id="IPR011047">
    <property type="entry name" value="Quinoprotein_ADH-like_sf"/>
</dbReference>
<organism evidence="9 10">
    <name type="scientific">Panagrellus redivivus</name>
    <name type="common">Microworm</name>
    <dbReference type="NCBI Taxonomy" id="6233"/>
    <lineage>
        <taxon>Eukaryota</taxon>
        <taxon>Metazoa</taxon>
        <taxon>Ecdysozoa</taxon>
        <taxon>Nematoda</taxon>
        <taxon>Chromadorea</taxon>
        <taxon>Rhabditida</taxon>
        <taxon>Tylenchina</taxon>
        <taxon>Panagrolaimomorpha</taxon>
        <taxon>Panagrolaimoidea</taxon>
        <taxon>Panagrolaimidae</taxon>
        <taxon>Panagrellus</taxon>
    </lineage>
</organism>
<evidence type="ECO:0000256" key="5">
    <source>
        <dbReference type="SAM" id="Coils"/>
    </source>
</evidence>
<feature type="compositionally biased region" description="Basic and acidic residues" evidence="6">
    <location>
        <begin position="761"/>
        <end position="770"/>
    </location>
</feature>
<keyword evidence="3" id="KW-0963">Cytoplasm</keyword>
<feature type="coiled-coil region" evidence="5">
    <location>
        <begin position="88"/>
        <end position="175"/>
    </location>
</feature>
<dbReference type="InterPro" id="IPR034744">
    <property type="entry name" value="RH2"/>
</dbReference>
<evidence type="ECO:0000256" key="6">
    <source>
        <dbReference type="SAM" id="MobiDB-lite"/>
    </source>
</evidence>
<evidence type="ECO:0000313" key="10">
    <source>
        <dbReference type="WBParaSite" id="Pan_g7946.t2"/>
    </source>
</evidence>
<dbReference type="GO" id="GO:0016192">
    <property type="term" value="P:vesicle-mediated transport"/>
    <property type="evidence" value="ECO:0007669"/>
    <property type="project" value="TreeGrafter"/>
</dbReference>
<evidence type="ECO:0000256" key="3">
    <source>
        <dbReference type="ARBA" id="ARBA00022490"/>
    </source>
</evidence>
<dbReference type="FunFam" id="1.20.5.1000:FF:000001">
    <property type="entry name" value="C-Jun-amino-terminal kinase-interacting protein 3 isoform X2"/>
    <property type="match status" value="1"/>
</dbReference>
<dbReference type="PANTHER" id="PTHR13886">
    <property type="entry name" value="JNK/SAPK-ASSOCIATED PROTEIN"/>
    <property type="match status" value="1"/>
</dbReference>
<feature type="region of interest" description="Disordered" evidence="6">
    <location>
        <begin position="761"/>
        <end position="827"/>
    </location>
</feature>